<dbReference type="PANTHER" id="PTHR43877">
    <property type="entry name" value="AMINOALKYLPHOSPHONATE N-ACETYLTRANSFERASE-RELATED-RELATED"/>
    <property type="match status" value="1"/>
</dbReference>
<dbReference type="RefSeq" id="WP_200392425.1">
    <property type="nucleotide sequence ID" value="NZ_JAENIO010000037.1"/>
</dbReference>
<evidence type="ECO:0000313" key="4">
    <source>
        <dbReference type="EMBL" id="MBK1834992.1"/>
    </source>
</evidence>
<dbReference type="InterPro" id="IPR000182">
    <property type="entry name" value="GNAT_dom"/>
</dbReference>
<dbReference type="PROSITE" id="PS51186">
    <property type="entry name" value="GNAT"/>
    <property type="match status" value="1"/>
</dbReference>
<keyword evidence="5" id="KW-1185">Reference proteome</keyword>
<dbReference type="GO" id="GO:0016747">
    <property type="term" value="F:acyltransferase activity, transferring groups other than amino-acyl groups"/>
    <property type="evidence" value="ECO:0007669"/>
    <property type="project" value="InterPro"/>
</dbReference>
<dbReference type="Gene3D" id="3.40.630.30">
    <property type="match status" value="1"/>
</dbReference>
<dbReference type="AlphaFoldDB" id="A0A934VN66"/>
<evidence type="ECO:0000256" key="2">
    <source>
        <dbReference type="ARBA" id="ARBA00023315"/>
    </source>
</evidence>
<keyword evidence="1" id="KW-0808">Transferase</keyword>
<comment type="caution">
    <text evidence="4">The sequence shown here is derived from an EMBL/GenBank/DDBJ whole genome shotgun (WGS) entry which is preliminary data.</text>
</comment>
<dbReference type="Pfam" id="PF00583">
    <property type="entry name" value="Acetyltransf_1"/>
    <property type="match status" value="1"/>
</dbReference>
<reference evidence="4" key="1">
    <citation type="submission" date="2021-01" db="EMBL/GenBank/DDBJ databases">
        <title>Modified the classification status of verrucomicrobia.</title>
        <authorList>
            <person name="Feng X."/>
        </authorList>
    </citation>
    <scope>NUCLEOTIDE SEQUENCE</scope>
    <source>
        <strain evidence="4">KCTC 12986</strain>
    </source>
</reference>
<keyword evidence="2" id="KW-0012">Acyltransferase</keyword>
<gene>
    <name evidence="4" type="ORF">JIN78_13055</name>
</gene>
<protein>
    <submittedName>
        <fullName evidence="4">GNAT family N-acetyltransferase</fullName>
    </submittedName>
</protein>
<dbReference type="InterPro" id="IPR050832">
    <property type="entry name" value="Bact_Acetyltransf"/>
</dbReference>
<name>A0A934VN66_9BACT</name>
<dbReference type="InterPro" id="IPR016181">
    <property type="entry name" value="Acyl_CoA_acyltransferase"/>
</dbReference>
<evidence type="ECO:0000259" key="3">
    <source>
        <dbReference type="PROSITE" id="PS51186"/>
    </source>
</evidence>
<proteinExistence type="predicted"/>
<dbReference type="Proteomes" id="UP000604083">
    <property type="component" value="Unassembled WGS sequence"/>
</dbReference>
<accession>A0A934VN66</accession>
<evidence type="ECO:0000313" key="5">
    <source>
        <dbReference type="Proteomes" id="UP000604083"/>
    </source>
</evidence>
<sequence length="157" mass="17816">MSEPSLDLTLRPARPGDFPALYDLRWRVLRAPWQQPRGSEQDELEEEAYHFLAEKDAKIIAAGRLHPLPGGIWQIRYMAVAPAHAGQGLGRSILHGLEQHACQQGARRIILNARERAVPFYQKHGYQITAPGPLLWNILPHFFMEKNAPLPASRKPF</sequence>
<dbReference type="SUPFAM" id="SSF55729">
    <property type="entry name" value="Acyl-CoA N-acyltransferases (Nat)"/>
    <property type="match status" value="1"/>
</dbReference>
<evidence type="ECO:0000256" key="1">
    <source>
        <dbReference type="ARBA" id="ARBA00022679"/>
    </source>
</evidence>
<dbReference type="CDD" id="cd04301">
    <property type="entry name" value="NAT_SF"/>
    <property type="match status" value="1"/>
</dbReference>
<feature type="domain" description="N-acetyltransferase" evidence="3">
    <location>
        <begin position="8"/>
        <end position="149"/>
    </location>
</feature>
<organism evidence="4 5">
    <name type="scientific">Roseibacillus ishigakijimensis</name>
    <dbReference type="NCBI Taxonomy" id="454146"/>
    <lineage>
        <taxon>Bacteria</taxon>
        <taxon>Pseudomonadati</taxon>
        <taxon>Verrucomicrobiota</taxon>
        <taxon>Verrucomicrobiia</taxon>
        <taxon>Verrucomicrobiales</taxon>
        <taxon>Verrucomicrobiaceae</taxon>
        <taxon>Roseibacillus</taxon>
    </lineage>
</organism>
<dbReference type="EMBL" id="JAENIO010000037">
    <property type="protein sequence ID" value="MBK1834992.1"/>
    <property type="molecule type" value="Genomic_DNA"/>
</dbReference>